<dbReference type="Gene3D" id="1.25.40.20">
    <property type="entry name" value="Ankyrin repeat-containing domain"/>
    <property type="match status" value="1"/>
</dbReference>
<dbReference type="PANTHER" id="PTHR24171:SF8">
    <property type="entry name" value="BRCA1-ASSOCIATED RING DOMAIN PROTEIN 1"/>
    <property type="match status" value="1"/>
</dbReference>
<evidence type="ECO:0000313" key="3">
    <source>
        <dbReference type="EMBL" id="PGH31961.1"/>
    </source>
</evidence>
<evidence type="ECO:0000313" key="4">
    <source>
        <dbReference type="Proteomes" id="UP000226031"/>
    </source>
</evidence>
<protein>
    <submittedName>
        <fullName evidence="3">Uncharacterized protein</fullName>
    </submittedName>
</protein>
<proteinExistence type="predicted"/>
<dbReference type="PANTHER" id="PTHR24171">
    <property type="entry name" value="ANKYRIN REPEAT DOMAIN-CONTAINING PROTEIN 39-RELATED"/>
    <property type="match status" value="1"/>
</dbReference>
<accession>A0A2B7ZF00</accession>
<feature type="non-terminal residue" evidence="3">
    <location>
        <position position="1"/>
    </location>
</feature>
<keyword evidence="1" id="KW-0677">Repeat</keyword>
<gene>
    <name evidence="3" type="ORF">GX50_05289</name>
</gene>
<name>A0A2B7ZF00_9EURO</name>
<evidence type="ECO:0000256" key="1">
    <source>
        <dbReference type="ARBA" id="ARBA00022737"/>
    </source>
</evidence>
<dbReference type="AlphaFoldDB" id="A0A2B7ZF00"/>
<dbReference type="InterPro" id="IPR036770">
    <property type="entry name" value="Ankyrin_rpt-contain_sf"/>
</dbReference>
<dbReference type="InterPro" id="IPR002110">
    <property type="entry name" value="Ankyrin_rpt"/>
</dbReference>
<dbReference type="STRING" id="73230.A0A2B7ZF00"/>
<dbReference type="Proteomes" id="UP000226031">
    <property type="component" value="Unassembled WGS sequence"/>
</dbReference>
<dbReference type="Pfam" id="PF12796">
    <property type="entry name" value="Ank_2"/>
    <property type="match status" value="1"/>
</dbReference>
<sequence>VQLLLDAGADVNASLDAQSLQNALSAAVSSKSWDLVKLLVEQGARINVPLREDQASALEEAAFSSSDKIVEFLVDSEAEFDVADGYGGFRTVLAKEVEYDTESLCKELRDTYNAKLQRIEDRFFREYIVN</sequence>
<comment type="caution">
    <text evidence="3">The sequence shown here is derived from an EMBL/GenBank/DDBJ whole genome shotgun (WGS) entry which is preliminary data.</text>
</comment>
<dbReference type="SUPFAM" id="SSF48403">
    <property type="entry name" value="Ankyrin repeat"/>
    <property type="match status" value="1"/>
</dbReference>
<keyword evidence="2" id="KW-0040">ANK repeat</keyword>
<evidence type="ECO:0000256" key="2">
    <source>
        <dbReference type="ARBA" id="ARBA00023043"/>
    </source>
</evidence>
<dbReference type="GO" id="GO:0004842">
    <property type="term" value="F:ubiquitin-protein transferase activity"/>
    <property type="evidence" value="ECO:0007669"/>
    <property type="project" value="TreeGrafter"/>
</dbReference>
<dbReference type="EMBL" id="PDND01000109">
    <property type="protein sequence ID" value="PGH31961.1"/>
    <property type="molecule type" value="Genomic_DNA"/>
</dbReference>
<keyword evidence="4" id="KW-1185">Reference proteome</keyword>
<organism evidence="3 4">
    <name type="scientific">[Emmonsia] crescens</name>
    <dbReference type="NCBI Taxonomy" id="73230"/>
    <lineage>
        <taxon>Eukaryota</taxon>
        <taxon>Fungi</taxon>
        <taxon>Dikarya</taxon>
        <taxon>Ascomycota</taxon>
        <taxon>Pezizomycotina</taxon>
        <taxon>Eurotiomycetes</taxon>
        <taxon>Eurotiomycetidae</taxon>
        <taxon>Onygenales</taxon>
        <taxon>Ajellomycetaceae</taxon>
        <taxon>Emergomyces</taxon>
    </lineage>
</organism>
<dbReference type="GO" id="GO:0085020">
    <property type="term" value="P:protein K6-linked ubiquitination"/>
    <property type="evidence" value="ECO:0007669"/>
    <property type="project" value="TreeGrafter"/>
</dbReference>
<dbReference type="SMART" id="SM00248">
    <property type="entry name" value="ANK"/>
    <property type="match status" value="2"/>
</dbReference>
<reference evidence="3 4" key="1">
    <citation type="submission" date="2017-10" db="EMBL/GenBank/DDBJ databases">
        <title>Comparative genomics in systemic dimorphic fungi from Ajellomycetaceae.</title>
        <authorList>
            <person name="Munoz J.F."/>
            <person name="Mcewen J.G."/>
            <person name="Clay O.K."/>
            <person name="Cuomo C.A."/>
        </authorList>
    </citation>
    <scope>NUCLEOTIDE SEQUENCE [LARGE SCALE GENOMIC DNA]</scope>
    <source>
        <strain evidence="3 4">UAMH4076</strain>
    </source>
</reference>